<evidence type="ECO:0000313" key="2">
    <source>
        <dbReference type="EMBL" id="PTQ11877.1"/>
    </source>
</evidence>
<keyword evidence="3" id="KW-1185">Reference proteome</keyword>
<proteinExistence type="predicted"/>
<comment type="caution">
    <text evidence="2">The sequence shown here is derived from an EMBL/GenBank/DDBJ whole genome shotgun (WGS) entry which is preliminary data.</text>
</comment>
<dbReference type="AlphaFoldDB" id="A0A2T5FZ47"/>
<protein>
    <submittedName>
        <fullName evidence="2">Uncharacterized protein</fullName>
    </submittedName>
</protein>
<dbReference type="EMBL" id="NWBU01000006">
    <property type="protein sequence ID" value="PTQ11877.1"/>
    <property type="molecule type" value="Genomic_DNA"/>
</dbReference>
<accession>A0A2T5FZ47</accession>
<feature type="transmembrane region" description="Helical" evidence="1">
    <location>
        <begin position="74"/>
        <end position="93"/>
    </location>
</feature>
<name>A0A2T5FZ47_9SPHN</name>
<sequence length="146" mass="15776">MLKTISIGLASVLGLAAIGNGLYMLNSPANWYFAVPGVTTTGPFNQHFIRDIGLIFLFLGGAFLIGASRPDVRIFFWGAATTWLWGHALFHFWEVAVGICGPSAIARDFPAVTLPAILGTLLTIWAVIDARQSARTRRATLFNTPA</sequence>
<keyword evidence="1" id="KW-0472">Membrane</keyword>
<gene>
    <name evidence="2" type="ORF">CLG96_08155</name>
</gene>
<keyword evidence="1" id="KW-0812">Transmembrane</keyword>
<dbReference type="Proteomes" id="UP000244162">
    <property type="component" value="Unassembled WGS sequence"/>
</dbReference>
<evidence type="ECO:0000313" key="3">
    <source>
        <dbReference type="Proteomes" id="UP000244162"/>
    </source>
</evidence>
<feature type="transmembrane region" description="Helical" evidence="1">
    <location>
        <begin position="48"/>
        <end position="67"/>
    </location>
</feature>
<dbReference type="OrthoDB" id="287782at2"/>
<organism evidence="2 3">
    <name type="scientific">Sphingomonas oleivorans</name>
    <dbReference type="NCBI Taxonomy" id="1735121"/>
    <lineage>
        <taxon>Bacteria</taxon>
        <taxon>Pseudomonadati</taxon>
        <taxon>Pseudomonadota</taxon>
        <taxon>Alphaproteobacteria</taxon>
        <taxon>Sphingomonadales</taxon>
        <taxon>Sphingomonadaceae</taxon>
        <taxon>Sphingomonas</taxon>
    </lineage>
</organism>
<dbReference type="RefSeq" id="WP_107967390.1">
    <property type="nucleotide sequence ID" value="NZ_NWBU01000006.1"/>
</dbReference>
<reference evidence="2 3" key="1">
    <citation type="submission" date="2017-09" db="EMBL/GenBank/DDBJ databases">
        <title>Sphingomonas panjinensis sp.nov., isolated from oil-contaminated soil.</title>
        <authorList>
            <person name="Wang L."/>
            <person name="Chen L."/>
        </authorList>
    </citation>
    <scope>NUCLEOTIDE SEQUENCE [LARGE SCALE GENOMIC DNA]</scope>
    <source>
        <strain evidence="2 3">FW-11</strain>
    </source>
</reference>
<keyword evidence="1" id="KW-1133">Transmembrane helix</keyword>
<evidence type="ECO:0000256" key="1">
    <source>
        <dbReference type="SAM" id="Phobius"/>
    </source>
</evidence>
<feature type="transmembrane region" description="Helical" evidence="1">
    <location>
        <begin position="109"/>
        <end position="128"/>
    </location>
</feature>